<dbReference type="EMBL" id="VUJU01000385">
    <property type="protein sequence ID" value="KAF0770797.1"/>
    <property type="molecule type" value="Genomic_DNA"/>
</dbReference>
<reference evidence="1 2" key="1">
    <citation type="submission" date="2019-08" db="EMBL/GenBank/DDBJ databases">
        <title>Whole genome of Aphis craccivora.</title>
        <authorList>
            <person name="Voronova N.V."/>
            <person name="Shulinski R.S."/>
            <person name="Bandarenka Y.V."/>
            <person name="Zhorov D.G."/>
            <person name="Warner D."/>
        </authorList>
    </citation>
    <scope>NUCLEOTIDE SEQUENCE [LARGE SCALE GENOMIC DNA]</scope>
    <source>
        <strain evidence="1">180601</strain>
        <tissue evidence="1">Whole Body</tissue>
    </source>
</reference>
<evidence type="ECO:0000313" key="2">
    <source>
        <dbReference type="Proteomes" id="UP000478052"/>
    </source>
</evidence>
<dbReference type="AlphaFoldDB" id="A0A6G0ZI73"/>
<proteinExistence type="predicted"/>
<dbReference type="SUPFAM" id="SSF82199">
    <property type="entry name" value="SET domain"/>
    <property type="match status" value="1"/>
</dbReference>
<protein>
    <recommendedName>
        <fullName evidence="3">SET domain-containing protein</fullName>
    </recommendedName>
</protein>
<dbReference type="GO" id="GO:0005634">
    <property type="term" value="C:nucleus"/>
    <property type="evidence" value="ECO:0007669"/>
    <property type="project" value="TreeGrafter"/>
</dbReference>
<dbReference type="InterPro" id="IPR039977">
    <property type="entry name" value="Suv4-20/Set9"/>
</dbReference>
<evidence type="ECO:0000313" key="1">
    <source>
        <dbReference type="EMBL" id="KAF0770797.1"/>
    </source>
</evidence>
<name>A0A6G0ZI73_APHCR</name>
<organism evidence="1 2">
    <name type="scientific">Aphis craccivora</name>
    <name type="common">Cowpea aphid</name>
    <dbReference type="NCBI Taxonomy" id="307492"/>
    <lineage>
        <taxon>Eukaryota</taxon>
        <taxon>Metazoa</taxon>
        <taxon>Ecdysozoa</taxon>
        <taxon>Arthropoda</taxon>
        <taxon>Hexapoda</taxon>
        <taxon>Insecta</taxon>
        <taxon>Pterygota</taxon>
        <taxon>Neoptera</taxon>
        <taxon>Paraneoptera</taxon>
        <taxon>Hemiptera</taxon>
        <taxon>Sternorrhyncha</taxon>
        <taxon>Aphidomorpha</taxon>
        <taxon>Aphidoidea</taxon>
        <taxon>Aphididae</taxon>
        <taxon>Aphidini</taxon>
        <taxon>Aphis</taxon>
        <taxon>Aphis</taxon>
    </lineage>
</organism>
<keyword evidence="2" id="KW-1185">Reference proteome</keyword>
<gene>
    <name evidence="1" type="ORF">FWK35_00013607</name>
</gene>
<dbReference type="PANTHER" id="PTHR12977:SF4">
    <property type="entry name" value="HISTONE-LYSINE N-METHYLTRANSFERASE KMT5B"/>
    <property type="match status" value="1"/>
</dbReference>
<dbReference type="Gene3D" id="2.170.270.10">
    <property type="entry name" value="SET domain"/>
    <property type="match status" value="1"/>
</dbReference>
<dbReference type="GO" id="GO:0042799">
    <property type="term" value="F:histone H4K20 methyltransferase activity"/>
    <property type="evidence" value="ECO:0007669"/>
    <property type="project" value="TreeGrafter"/>
</dbReference>
<accession>A0A6G0ZI73</accession>
<comment type="caution">
    <text evidence="1">The sequence shown here is derived from an EMBL/GenBank/DDBJ whole genome shotgun (WGS) entry which is preliminary data.</text>
</comment>
<dbReference type="PANTHER" id="PTHR12977">
    <property type="entry name" value="SUPPRESSOR OF VARIEGATION 4-20-RELATED"/>
    <property type="match status" value="1"/>
</dbReference>
<dbReference type="InterPro" id="IPR046341">
    <property type="entry name" value="SET_dom_sf"/>
</dbReference>
<dbReference type="Proteomes" id="UP000478052">
    <property type="component" value="Unassembled WGS sequence"/>
</dbReference>
<dbReference type="OrthoDB" id="6622896at2759"/>
<evidence type="ECO:0008006" key="3">
    <source>
        <dbReference type="Google" id="ProtNLM"/>
    </source>
</evidence>
<sequence length="234" mass="26127">MYDYDIMSSDTMSLARRTNKNRSGGLINTLINKLPVELHAPGYQYCRRGTKLKKRLARGDKSINPLDTACIESTISHTNVATLAERNKADHIILERAWERFKSKDSGLKEIAVAWGVTTAMKAKRKVGGGCGFKAAVKAAIKTKIQPGDKITINYGANYFGYENKDCMCHSCEIKGTGHFKINDQGACMMPATSDEYPHDINMEEDVFIYVCFVSENIPLQKLAYARMNISIKV</sequence>